<evidence type="ECO:0000313" key="3">
    <source>
        <dbReference type="Proteomes" id="UP000008549"/>
    </source>
</evidence>
<feature type="transmembrane region" description="Helical" evidence="1">
    <location>
        <begin position="6"/>
        <end position="23"/>
    </location>
</feature>
<dbReference type="GeneID" id="8584785"/>
<evidence type="ECO:0000256" key="1">
    <source>
        <dbReference type="SAM" id="Phobius"/>
    </source>
</evidence>
<dbReference type="CTD" id="8584785"/>
<proteinExistence type="predicted"/>
<dbReference type="HOGENOM" id="CLU_2294176_0_0_1"/>
<keyword evidence="1" id="KW-0472">Membrane</keyword>
<protein>
    <submittedName>
        <fullName evidence="2">Protein CBG21185</fullName>
    </submittedName>
</protein>
<dbReference type="Proteomes" id="UP000008549">
    <property type="component" value="Unassembled WGS sequence"/>
</dbReference>
<dbReference type="InParanoid" id="A8XZN5"/>
<feature type="transmembrane region" description="Helical" evidence="1">
    <location>
        <begin position="68"/>
        <end position="95"/>
    </location>
</feature>
<keyword evidence="1" id="KW-1133">Transmembrane helix</keyword>
<keyword evidence="3" id="KW-1185">Reference proteome</keyword>
<evidence type="ECO:0000313" key="4">
    <source>
        <dbReference type="WormBase" id="CBG21185"/>
    </source>
</evidence>
<dbReference type="KEGG" id="cbr:CBG_21185"/>
<gene>
    <name evidence="2 4" type="ORF">CBG21185</name>
    <name evidence="2" type="ORF">CBG_21185</name>
</gene>
<reference evidence="2 3" key="1">
    <citation type="journal article" date="2003" name="PLoS Biol.">
        <title>The genome sequence of Caenorhabditis briggsae: a platform for comparative genomics.</title>
        <authorList>
            <person name="Stein L.D."/>
            <person name="Bao Z."/>
            <person name="Blasiar D."/>
            <person name="Blumenthal T."/>
            <person name="Brent M.R."/>
            <person name="Chen N."/>
            <person name="Chinwalla A."/>
            <person name="Clarke L."/>
            <person name="Clee C."/>
            <person name="Coghlan A."/>
            <person name="Coulson A."/>
            <person name="D'Eustachio P."/>
            <person name="Fitch D.H."/>
            <person name="Fulton L.A."/>
            <person name="Fulton R.E."/>
            <person name="Griffiths-Jones S."/>
            <person name="Harris T.W."/>
            <person name="Hillier L.W."/>
            <person name="Kamath R."/>
            <person name="Kuwabara P.E."/>
            <person name="Mardis E.R."/>
            <person name="Marra M.A."/>
            <person name="Miner T.L."/>
            <person name="Minx P."/>
            <person name="Mullikin J.C."/>
            <person name="Plumb R.W."/>
            <person name="Rogers J."/>
            <person name="Schein J.E."/>
            <person name="Sohrmann M."/>
            <person name="Spieth J."/>
            <person name="Stajich J.E."/>
            <person name="Wei C."/>
            <person name="Willey D."/>
            <person name="Wilson R.K."/>
            <person name="Durbin R."/>
            <person name="Waterston R.H."/>
        </authorList>
    </citation>
    <scope>NUCLEOTIDE SEQUENCE [LARGE SCALE GENOMIC DNA]</scope>
    <source>
        <strain evidence="2 3">AF16</strain>
    </source>
</reference>
<accession>A8XZN5</accession>
<name>A8XZN5_CAEBR</name>
<feature type="transmembrane region" description="Helical" evidence="1">
    <location>
        <begin position="43"/>
        <end position="62"/>
    </location>
</feature>
<reference evidence="2 3" key="2">
    <citation type="journal article" date="2011" name="PLoS Genet.">
        <title>Caenorhabditis briggsae recombinant inbred line genotypes reveal inter-strain incompatibility and the evolution of recombination.</title>
        <authorList>
            <person name="Ross J.A."/>
            <person name="Koboldt D.C."/>
            <person name="Staisch J.E."/>
            <person name="Chamberlin H.M."/>
            <person name="Gupta B.P."/>
            <person name="Miller R.D."/>
            <person name="Baird S.E."/>
            <person name="Haag E.S."/>
        </authorList>
    </citation>
    <scope>NUCLEOTIDE SEQUENCE [LARGE SCALE GENOMIC DNA]</scope>
    <source>
        <strain evidence="2 3">AF16</strain>
    </source>
</reference>
<dbReference type="EMBL" id="HE600921">
    <property type="protein sequence ID" value="CAP38034.2"/>
    <property type="molecule type" value="Genomic_DNA"/>
</dbReference>
<sequence>MRDVRSGLAGMLILVWVIIATILTRDSLHYKEIDFDKYPYHKMFKFISVIGIIHVSFAAYFIQSSIAYLVILILTVTSFIFSVDLYTVITTIIHVSKTLSL</sequence>
<evidence type="ECO:0000313" key="2">
    <source>
        <dbReference type="EMBL" id="CAP38034.2"/>
    </source>
</evidence>
<organism evidence="2 3">
    <name type="scientific">Caenorhabditis briggsae</name>
    <dbReference type="NCBI Taxonomy" id="6238"/>
    <lineage>
        <taxon>Eukaryota</taxon>
        <taxon>Metazoa</taxon>
        <taxon>Ecdysozoa</taxon>
        <taxon>Nematoda</taxon>
        <taxon>Chromadorea</taxon>
        <taxon>Rhabditida</taxon>
        <taxon>Rhabditina</taxon>
        <taxon>Rhabditomorpha</taxon>
        <taxon>Rhabditoidea</taxon>
        <taxon>Rhabditidae</taxon>
        <taxon>Peloderinae</taxon>
        <taxon>Caenorhabditis</taxon>
    </lineage>
</organism>
<dbReference type="WormBase" id="CBG21185">
    <property type="protein sequence ID" value="CBP39101"/>
    <property type="gene ID" value="WBGene00040030"/>
</dbReference>
<dbReference type="AlphaFoldDB" id="A8XZN5"/>
<keyword evidence="1" id="KW-0812">Transmembrane</keyword>
<dbReference type="RefSeq" id="XP_045097235.1">
    <property type="nucleotide sequence ID" value="XM_045244586.1"/>
</dbReference>